<dbReference type="PANTHER" id="PTHR33050:SF7">
    <property type="entry name" value="RIBONUCLEASE H"/>
    <property type="match status" value="1"/>
</dbReference>
<name>A0A812PML0_SYMPI</name>
<sequence length="1799" mass="198623">DALVSEGSSTGQRHRGQAGRSDGSRTAWLVEPKWLEKGYLIWKSDGFSFERDYLVPRASRSFNSCRPVMSSFSDQATLAKLLAAQLRVPQWDGSKWMLSADVLFEDKQLLAIFSEHSERNLIASLASASGIDRERRSYIGRWHVVEASDEYIRSAWSVVTSLQSHVVQALCDDRQGLVDFSLDLIEARLLEIGIESQAQQAILKVWSTPAGWQAWRAAQVSSSSTTSSSLPDVPERSSAEHEAFAYFVTVVGHCFPPERAEPEEEASSISSSTDDETGEVVAKGPHRTFPAMAAPVALTAAQQGHVQKLASDLLFLLQDAGVVSTLQARLGELNVVSVALFAGLDEDRAEVRAALAKDLPLDVTASTENGLEMAKLLTAWEAARLQMQAIQRNQAESKLGVQQRVLRPTEHQAMRRAVEAVLGALQDKECPSKQVIANKLEMIESNMPCAELLTEIASVEDAETETFEAKIDLVTNTLKIKSGKHTVAAPSTPEELRLRHRKFSDYILGNKVAGLVSGNRSPPWNLVLSFEHEARRAVHRWLRDGDCANFHDAFKRATSDVELLNRHLVIPFSLNVSSPAIPAFPPVPPATFERPPKGPGKGKGKTAAKATASAQAKSGKLTKATDGTPICWKFNRQTPIFRVQACEAASRRGDQRTGRRSLTDDDRRGQNLLSDDVWLPLLRRIKNGPKPLRSSDWPTGFPLLKGADKLKVDEGTEFISRSLEIIQVAHQHRVPWLIEHPEDLGPTARGTPASIWSWEVSRRIFVKLQATTVALHQCAYGSDFRKPTRFTGTWHGLPTLGFQSSEMGSTGTAPTAAYGPGLCKALAVLALKTAASSKSRKGGEIATDEAVLTSASATPLEDVEKLAASLLDKGAAPTKEQLLQIFELLPGETPSRGQAEEDSKSFIVGSYSIGGGLAGIRRNTRSFLSVTRLLCGFVKSLAEDFLFSCVGLFRNLRTRPHKDSGNQKGTLNLVTALEPFVDGGIWVQSDRGTHPCPFEEIADKGTLLGLETGHVVFDSRRLHCTQSWKGRRTVLVAFTSRLGPALSLEDRDWLGDLGFNLKESGDERDDPMWDKASRKRPPDTAASGGMEELTSGPDSEDEEDSGSTSEEDEDGHVKPKRGDGVLGYGEFMDVLLKLIGERVDARKIACLLATGKCKSCPFPEGLILAGRELLFSKLRAWGSQEPLGQVPERQPFFLYAILEMLRLADDPDWRQYTVATHSYAAGVPLRVDYRMPRNPALFGRKLKHRDYTGLGGDPGGSWRENYSSVEPYVEQVEKQFEDEIRLGSMIKLEPEEAVRRFGSKLAVASLGAVPKPDKTVRVVFDATHGQHINDSVRVRDQQSHPTGADLKATLESLPFAAFSLSGDVSRARRLIRVREADWPRQSCRARKGGSIFTNAVGTFGVASASYWWFRMMAGLGRLLYYAHGKDETTLLSYVDDLLWLTQSADGLVRIVASILLLTILGMPFAWHKFSGGKEHDWIGFALCVPSRTIGISLSRSDWIVNWIRKVRADGMVRISDLKSVLGRLSFAFSVIPLLRPFLGPIYAWTSATQALRTLRLPKAIELILSFLQTCLEQGMRRVTIGRQLGPVAELFRTDARAQGSELWVGGWCCADDPDPRNCRWFSERIDHLKFPIFYMAGQSYRSISALELLATLIAVILLKPEGKASGVNVCSASTDNRGNSFVTARWLTTAFPLNAVLMELAAVLQKNSLALELHWAPRLQNKLADALSNGVYSAFDPQLRLRFDFESYKSLVLHELMGLGSELYGEIKEHKAKLVSRRAVKLRKGERLRDNDPWK</sequence>
<reference evidence="2" key="1">
    <citation type="submission" date="2021-02" db="EMBL/GenBank/DDBJ databases">
        <authorList>
            <person name="Dougan E. K."/>
            <person name="Rhodes N."/>
            <person name="Thang M."/>
            <person name="Chan C."/>
        </authorList>
    </citation>
    <scope>NUCLEOTIDE SEQUENCE</scope>
</reference>
<comment type="caution">
    <text evidence="2">The sequence shown here is derived from an EMBL/GenBank/DDBJ whole genome shotgun (WGS) entry which is preliminary data.</text>
</comment>
<dbReference type="Proteomes" id="UP000649617">
    <property type="component" value="Unassembled WGS sequence"/>
</dbReference>
<protein>
    <submittedName>
        <fullName evidence="2">Uncharacterized protein</fullName>
    </submittedName>
</protein>
<dbReference type="OrthoDB" id="445891at2759"/>
<evidence type="ECO:0000313" key="3">
    <source>
        <dbReference type="Proteomes" id="UP000649617"/>
    </source>
</evidence>
<dbReference type="InterPro" id="IPR052055">
    <property type="entry name" value="Hepadnavirus_pol/RT"/>
</dbReference>
<feature type="region of interest" description="Disordered" evidence="1">
    <location>
        <begin position="260"/>
        <end position="281"/>
    </location>
</feature>
<feature type="region of interest" description="Disordered" evidence="1">
    <location>
        <begin position="588"/>
        <end position="620"/>
    </location>
</feature>
<accession>A0A812PML0</accession>
<evidence type="ECO:0000256" key="1">
    <source>
        <dbReference type="SAM" id="MobiDB-lite"/>
    </source>
</evidence>
<evidence type="ECO:0000313" key="2">
    <source>
        <dbReference type="EMBL" id="CAE7358927.1"/>
    </source>
</evidence>
<feature type="compositionally biased region" description="Polar residues" evidence="1">
    <location>
        <begin position="1"/>
        <end position="11"/>
    </location>
</feature>
<proteinExistence type="predicted"/>
<gene>
    <name evidence="2" type="ORF">SPIL2461_LOCUS8565</name>
</gene>
<feature type="compositionally biased region" description="Low complexity" evidence="1">
    <location>
        <begin position="607"/>
        <end position="619"/>
    </location>
</feature>
<dbReference type="PANTHER" id="PTHR33050">
    <property type="entry name" value="REVERSE TRANSCRIPTASE DOMAIN-CONTAINING PROTEIN"/>
    <property type="match status" value="1"/>
</dbReference>
<feature type="region of interest" description="Disordered" evidence="1">
    <location>
        <begin position="1"/>
        <end position="24"/>
    </location>
</feature>
<feature type="non-terminal residue" evidence="2">
    <location>
        <position position="1799"/>
    </location>
</feature>
<feature type="compositionally biased region" description="Basic and acidic residues" evidence="1">
    <location>
        <begin position="1070"/>
        <end position="1082"/>
    </location>
</feature>
<feature type="compositionally biased region" description="Basic and acidic residues" evidence="1">
    <location>
        <begin position="649"/>
        <end position="667"/>
    </location>
</feature>
<feature type="region of interest" description="Disordered" evidence="1">
    <location>
        <begin position="647"/>
        <end position="667"/>
    </location>
</feature>
<dbReference type="EMBL" id="CAJNIZ010014188">
    <property type="protein sequence ID" value="CAE7358927.1"/>
    <property type="molecule type" value="Genomic_DNA"/>
</dbReference>
<keyword evidence="3" id="KW-1185">Reference proteome</keyword>
<feature type="compositionally biased region" description="Acidic residues" evidence="1">
    <location>
        <begin position="1098"/>
        <end position="1114"/>
    </location>
</feature>
<feature type="region of interest" description="Disordered" evidence="1">
    <location>
        <begin position="1064"/>
        <end position="1121"/>
    </location>
</feature>
<organism evidence="2 3">
    <name type="scientific">Symbiodinium pilosum</name>
    <name type="common">Dinoflagellate</name>
    <dbReference type="NCBI Taxonomy" id="2952"/>
    <lineage>
        <taxon>Eukaryota</taxon>
        <taxon>Sar</taxon>
        <taxon>Alveolata</taxon>
        <taxon>Dinophyceae</taxon>
        <taxon>Suessiales</taxon>
        <taxon>Symbiodiniaceae</taxon>
        <taxon>Symbiodinium</taxon>
    </lineage>
</organism>